<dbReference type="InterPro" id="IPR001128">
    <property type="entry name" value="Cyt_P450"/>
</dbReference>
<dbReference type="GO" id="GO:0020037">
    <property type="term" value="F:heme binding"/>
    <property type="evidence" value="ECO:0007669"/>
    <property type="project" value="InterPro"/>
</dbReference>
<evidence type="ECO:0000256" key="4">
    <source>
        <dbReference type="ARBA" id="ARBA00022723"/>
    </source>
</evidence>
<protein>
    <submittedName>
        <fullName evidence="11">Benzoate 4-monooxygenase cytochrome P450</fullName>
    </submittedName>
</protein>
<keyword evidence="3 8" id="KW-0349">Heme</keyword>
<name>A0A2I2G407_9EURO</name>
<reference evidence="11 12" key="1">
    <citation type="submission" date="2016-12" db="EMBL/GenBank/DDBJ databases">
        <title>The genomes of Aspergillus section Nigri reveals drivers in fungal speciation.</title>
        <authorList>
            <consortium name="DOE Joint Genome Institute"/>
            <person name="Vesth T.C."/>
            <person name="Nybo J."/>
            <person name="Theobald S."/>
            <person name="Brandl J."/>
            <person name="Frisvad J.C."/>
            <person name="Nielsen K.F."/>
            <person name="Lyhne E.K."/>
            <person name="Kogle M.E."/>
            <person name="Kuo A."/>
            <person name="Riley R."/>
            <person name="Clum A."/>
            <person name="Nolan M."/>
            <person name="Lipzen A."/>
            <person name="Salamov A."/>
            <person name="Henrissat B."/>
            <person name="Wiebenga A."/>
            <person name="De Vries R.P."/>
            <person name="Grigoriev I.V."/>
            <person name="Mortensen U.H."/>
            <person name="Andersen M.R."/>
            <person name="Baker S.E."/>
        </authorList>
    </citation>
    <scope>NUCLEOTIDE SEQUENCE [LARGE SCALE GENOMIC DNA]</scope>
    <source>
        <strain evidence="11 12">IBT 23096</strain>
    </source>
</reference>
<sequence length="503" mass="57838">MQCRRAFSRIRLEYPLRIRRAFYSGLTVQPCALLLHVLFNVYLHPLRGYPGPWLWAATRLPWCWYQFHGTLNQKLLALHEQYGQVVRVAPNELSFTTATAWKAIYGPRSDEMPKDPVFSLLTPTGVPNILTADRATHTRHRRLLSHAFSEKALREQNGIIEGYVKQLITQLSRRANDGPLNLSQWFTYFAYDVIRDLSFGEPCTCLETGTPDAFVSSLPSISKELILFQMLKYYRLTWLRRLFMPTSVSGARARNIARVVDTVTRRTERRTDRKDFLHYILAAMETEKSISREEINVNAFSFSIAGSEATATALAALVFYICTHPRVYRVLVAEIRDRFAHNAKVTLATVNELPYLNAVLTEVLRIHPPVAITLPRVVPSTGVFLNGRFIPPGTTVGVNHFSTYRASRNFHRPGDFVPERWLVDRPAEFENDARDAFQPFSFGPRNCLGRNLAWAEMRMVAVRLLLGFDLSLVGCERWDEQRIWGFWVKTPLWVQLREVSCVE</sequence>
<dbReference type="InterPro" id="IPR036396">
    <property type="entry name" value="Cyt_P450_sf"/>
</dbReference>
<evidence type="ECO:0000256" key="8">
    <source>
        <dbReference type="PIRSR" id="PIRSR602401-1"/>
    </source>
</evidence>
<dbReference type="EMBL" id="MSFO01000005">
    <property type="protein sequence ID" value="PLB47616.1"/>
    <property type="molecule type" value="Genomic_DNA"/>
</dbReference>
<dbReference type="AlphaFoldDB" id="A0A2I2G407"/>
<dbReference type="VEuPathDB" id="FungiDB:P170DRAFT_456446"/>
<comment type="caution">
    <text evidence="11">The sequence shown here is derived from an EMBL/GenBank/DDBJ whole genome shotgun (WGS) entry which is preliminary data.</text>
</comment>
<dbReference type="STRING" id="1392250.A0A2I2G407"/>
<keyword evidence="5 9" id="KW-0560">Oxidoreductase</keyword>
<dbReference type="PRINTS" id="PR00385">
    <property type="entry name" value="P450"/>
</dbReference>
<keyword evidence="10" id="KW-1133">Transmembrane helix</keyword>
<evidence type="ECO:0000256" key="2">
    <source>
        <dbReference type="ARBA" id="ARBA00010617"/>
    </source>
</evidence>
<accession>A0A2I2G407</accession>
<dbReference type="GO" id="GO:0005506">
    <property type="term" value="F:iron ion binding"/>
    <property type="evidence" value="ECO:0007669"/>
    <property type="project" value="InterPro"/>
</dbReference>
<dbReference type="PANTHER" id="PTHR24305:SF210">
    <property type="entry name" value="CYTOCHROME P450 MONOOXYGENASE ASQL-RELATED"/>
    <property type="match status" value="1"/>
</dbReference>
<evidence type="ECO:0000256" key="9">
    <source>
        <dbReference type="RuleBase" id="RU000461"/>
    </source>
</evidence>
<evidence type="ECO:0000256" key="5">
    <source>
        <dbReference type="ARBA" id="ARBA00023002"/>
    </source>
</evidence>
<dbReference type="InterPro" id="IPR017972">
    <property type="entry name" value="Cyt_P450_CS"/>
</dbReference>
<dbReference type="Pfam" id="PF00067">
    <property type="entry name" value="p450"/>
    <property type="match status" value="1"/>
</dbReference>
<keyword evidence="10" id="KW-0812">Transmembrane</keyword>
<dbReference type="SUPFAM" id="SSF48264">
    <property type="entry name" value="Cytochrome P450"/>
    <property type="match status" value="1"/>
</dbReference>
<evidence type="ECO:0000256" key="7">
    <source>
        <dbReference type="ARBA" id="ARBA00023033"/>
    </source>
</evidence>
<dbReference type="GO" id="GO:0016705">
    <property type="term" value="F:oxidoreductase activity, acting on paired donors, with incorporation or reduction of molecular oxygen"/>
    <property type="evidence" value="ECO:0007669"/>
    <property type="project" value="InterPro"/>
</dbReference>
<comment type="similarity">
    <text evidence="2 9">Belongs to the cytochrome P450 family.</text>
</comment>
<evidence type="ECO:0000313" key="11">
    <source>
        <dbReference type="EMBL" id="PLB47616.1"/>
    </source>
</evidence>
<proteinExistence type="inferred from homology"/>
<organism evidence="11 12">
    <name type="scientific">Aspergillus steynii IBT 23096</name>
    <dbReference type="NCBI Taxonomy" id="1392250"/>
    <lineage>
        <taxon>Eukaryota</taxon>
        <taxon>Fungi</taxon>
        <taxon>Dikarya</taxon>
        <taxon>Ascomycota</taxon>
        <taxon>Pezizomycotina</taxon>
        <taxon>Eurotiomycetes</taxon>
        <taxon>Eurotiomycetidae</taxon>
        <taxon>Eurotiales</taxon>
        <taxon>Aspergillaceae</taxon>
        <taxon>Aspergillus</taxon>
        <taxon>Aspergillus subgen. Circumdati</taxon>
    </lineage>
</organism>
<dbReference type="InterPro" id="IPR050121">
    <property type="entry name" value="Cytochrome_P450_monoxygenase"/>
</dbReference>
<dbReference type="Gene3D" id="1.10.630.10">
    <property type="entry name" value="Cytochrome P450"/>
    <property type="match status" value="1"/>
</dbReference>
<evidence type="ECO:0000256" key="1">
    <source>
        <dbReference type="ARBA" id="ARBA00001971"/>
    </source>
</evidence>
<dbReference type="Proteomes" id="UP000234275">
    <property type="component" value="Unassembled WGS sequence"/>
</dbReference>
<evidence type="ECO:0000256" key="3">
    <source>
        <dbReference type="ARBA" id="ARBA00022617"/>
    </source>
</evidence>
<dbReference type="InterPro" id="IPR002401">
    <property type="entry name" value="Cyt_P450_E_grp-I"/>
</dbReference>
<feature type="transmembrane region" description="Helical" evidence="10">
    <location>
        <begin position="21"/>
        <end position="43"/>
    </location>
</feature>
<keyword evidence="12" id="KW-1185">Reference proteome</keyword>
<dbReference type="PROSITE" id="PS00086">
    <property type="entry name" value="CYTOCHROME_P450"/>
    <property type="match status" value="1"/>
</dbReference>
<dbReference type="OrthoDB" id="1470350at2759"/>
<evidence type="ECO:0000256" key="10">
    <source>
        <dbReference type="SAM" id="Phobius"/>
    </source>
</evidence>
<evidence type="ECO:0000313" key="12">
    <source>
        <dbReference type="Proteomes" id="UP000234275"/>
    </source>
</evidence>
<dbReference type="GeneID" id="36559320"/>
<keyword evidence="10" id="KW-0472">Membrane</keyword>
<keyword evidence="7 9" id="KW-0503">Monooxygenase</keyword>
<dbReference type="PRINTS" id="PR00463">
    <property type="entry name" value="EP450I"/>
</dbReference>
<feature type="binding site" description="axial binding residue" evidence="8">
    <location>
        <position position="447"/>
    </location>
    <ligand>
        <name>heme</name>
        <dbReference type="ChEBI" id="CHEBI:30413"/>
    </ligand>
    <ligandPart>
        <name>Fe</name>
        <dbReference type="ChEBI" id="CHEBI:18248"/>
    </ligandPart>
</feature>
<dbReference type="PANTHER" id="PTHR24305">
    <property type="entry name" value="CYTOCHROME P450"/>
    <property type="match status" value="1"/>
</dbReference>
<keyword evidence="4 8" id="KW-0479">Metal-binding</keyword>
<gene>
    <name evidence="11" type="ORF">P170DRAFT_456446</name>
</gene>
<keyword evidence="6 8" id="KW-0408">Iron</keyword>
<dbReference type="RefSeq" id="XP_024702918.1">
    <property type="nucleotide sequence ID" value="XM_024851621.1"/>
</dbReference>
<dbReference type="GO" id="GO:0004497">
    <property type="term" value="F:monooxygenase activity"/>
    <property type="evidence" value="ECO:0007669"/>
    <property type="project" value="UniProtKB-KW"/>
</dbReference>
<comment type="cofactor">
    <cofactor evidence="1 8">
        <name>heme</name>
        <dbReference type="ChEBI" id="CHEBI:30413"/>
    </cofactor>
</comment>
<evidence type="ECO:0000256" key="6">
    <source>
        <dbReference type="ARBA" id="ARBA00023004"/>
    </source>
</evidence>
<dbReference type="CDD" id="cd11058">
    <property type="entry name" value="CYP60B-like"/>
    <property type="match status" value="1"/>
</dbReference>